<proteinExistence type="predicted"/>
<feature type="compositionally biased region" description="Polar residues" evidence="1">
    <location>
        <begin position="101"/>
        <end position="114"/>
    </location>
</feature>
<dbReference type="EMBL" id="JAWWNJ010000204">
    <property type="protein sequence ID" value="KAK6971836.1"/>
    <property type="molecule type" value="Genomic_DNA"/>
</dbReference>
<accession>A0AAV9Z654</accession>
<feature type="compositionally biased region" description="Basic residues" evidence="1">
    <location>
        <begin position="19"/>
        <end position="29"/>
    </location>
</feature>
<dbReference type="InterPro" id="IPR017956">
    <property type="entry name" value="AT_hook_DNA-bd_motif"/>
</dbReference>
<dbReference type="AlphaFoldDB" id="A0AAV9Z654"/>
<gene>
    <name evidence="2" type="ORF">R3P38DRAFT_2813487</name>
</gene>
<reference evidence="2 3" key="1">
    <citation type="journal article" date="2024" name="J Genomics">
        <title>Draft genome sequencing and assembly of Favolaschia claudopus CIRM-BRFM 2984 isolated from oak limbs.</title>
        <authorList>
            <person name="Navarro D."/>
            <person name="Drula E."/>
            <person name="Chaduli D."/>
            <person name="Cazenave R."/>
            <person name="Ahrendt S."/>
            <person name="Wang J."/>
            <person name="Lipzen A."/>
            <person name="Daum C."/>
            <person name="Barry K."/>
            <person name="Grigoriev I.V."/>
            <person name="Favel A."/>
            <person name="Rosso M.N."/>
            <person name="Martin F."/>
        </authorList>
    </citation>
    <scope>NUCLEOTIDE SEQUENCE [LARGE SCALE GENOMIC DNA]</scope>
    <source>
        <strain evidence="2 3">CIRM-BRFM 2984</strain>
    </source>
</reference>
<dbReference type="Proteomes" id="UP001362999">
    <property type="component" value="Unassembled WGS sequence"/>
</dbReference>
<dbReference type="GO" id="GO:0003677">
    <property type="term" value="F:DNA binding"/>
    <property type="evidence" value="ECO:0007669"/>
    <property type="project" value="InterPro"/>
</dbReference>
<organism evidence="2 3">
    <name type="scientific">Favolaschia claudopus</name>
    <dbReference type="NCBI Taxonomy" id="2862362"/>
    <lineage>
        <taxon>Eukaryota</taxon>
        <taxon>Fungi</taxon>
        <taxon>Dikarya</taxon>
        <taxon>Basidiomycota</taxon>
        <taxon>Agaricomycotina</taxon>
        <taxon>Agaricomycetes</taxon>
        <taxon>Agaricomycetidae</taxon>
        <taxon>Agaricales</taxon>
        <taxon>Marasmiineae</taxon>
        <taxon>Mycenaceae</taxon>
        <taxon>Favolaschia</taxon>
    </lineage>
</organism>
<evidence type="ECO:0000313" key="3">
    <source>
        <dbReference type="Proteomes" id="UP001362999"/>
    </source>
</evidence>
<feature type="compositionally biased region" description="Basic and acidic residues" evidence="1">
    <location>
        <begin position="9"/>
        <end position="18"/>
    </location>
</feature>
<feature type="compositionally biased region" description="Basic residues" evidence="1">
    <location>
        <begin position="44"/>
        <end position="54"/>
    </location>
</feature>
<evidence type="ECO:0000256" key="1">
    <source>
        <dbReference type="SAM" id="MobiDB-lite"/>
    </source>
</evidence>
<evidence type="ECO:0000313" key="2">
    <source>
        <dbReference type="EMBL" id="KAK6971836.1"/>
    </source>
</evidence>
<dbReference type="PRINTS" id="PR00929">
    <property type="entry name" value="ATHOOK"/>
</dbReference>
<feature type="compositionally biased region" description="Low complexity" evidence="1">
    <location>
        <begin position="33"/>
        <end position="42"/>
    </location>
</feature>
<feature type="compositionally biased region" description="Basic and acidic residues" evidence="1">
    <location>
        <begin position="55"/>
        <end position="67"/>
    </location>
</feature>
<feature type="region of interest" description="Disordered" evidence="1">
    <location>
        <begin position="1"/>
        <end position="114"/>
    </location>
</feature>
<name>A0AAV9Z654_9AGAR</name>
<keyword evidence="3" id="KW-1185">Reference proteome</keyword>
<sequence>MSENVDPPSPHDKSEAPTKRGRGRPKGSKNKSAAAGAVAQAVIPRKRRLPRKAKEHQDTGVESGEHASKRKRARPSEPRPPANNSPLESVADLPRLRPSKRNVQPESHVNISLS</sequence>
<protein>
    <submittedName>
        <fullName evidence="2">Uncharacterized protein</fullName>
    </submittedName>
</protein>
<comment type="caution">
    <text evidence="2">The sequence shown here is derived from an EMBL/GenBank/DDBJ whole genome shotgun (WGS) entry which is preliminary data.</text>
</comment>